<name>A0A196SGA9_BLAHN</name>
<dbReference type="InterPro" id="IPR014756">
    <property type="entry name" value="Ig_E-set"/>
</dbReference>
<dbReference type="SMART" id="SM00487">
    <property type="entry name" value="DEXDc"/>
    <property type="match status" value="2"/>
</dbReference>
<sequence>MSQAILPRLTTALRADDCLFAPDLGALRLERAEIEKKRTAYIDELNKSREKLSWSNFASAPADKQGTLRKQYNAFIDIVRTHKPYESVDINEMALDVYNATIDKTKRFDCEKKYGTGLRSEWYKLNELCMGLKPYYRMAKSNRKDIVTTLDKIYGSNLPMNVDFFQKVEGSVDDETQTMVSSEPTPVEATKSCEAEPSGDSTVYDKDWLISICDDYLTSHPASRDLFTPLSLSDCIISMLESGSADQNQEDLLNLLGVDAVEFVFEILSHRDALLHGDDDHAILHAMEADEEHVVSQRPLDDLGLDASYLEELKKNGLTLPNEPSGWKKQYAGYLSGVKLNHGLTTDERIGGKKTYHDGYEELVVEPQVRQASQDIPLISTDVLEEWAQLVFDGVKSFNRLQSWVFDCAYNTDNNMLVCAPTGAGKTNVALLTICHEIKKIMEEQGVLRREDLKIIYVAPMKALAQEIVEKFKKRLERLGLLVRELTGDMQLTRQEIAETQVIVTTPEKWDVITRKNGENALAEKVKLLILDEVHLLASDRGNVVESITARTLRQIESTQTPIRLVGLSATLPNYTDVAEFLHVNAEPGKGLFYCDDSFRPVPLTQRFLGITITNKLKAIEKQYELAYDRCVAELLQGKQAMVFVHSRKDTMVTAKKLLDYATEGRRSDLFGSPHDHERYEYFKARVQRSKNAQLQQLFEHSLAIHHAGMRRSDRNLVEEMFAAGVVKVLCCTSTLAWGVNLPAHGVIIKGTELYDAARGGWVDVDILDVIQIFGRAGRPQFDTSGEGCIIGLHDHIDNFARLMVMKTPIESNFMKNLCDHMNAEVIAGTVTNVREAVIWIQYTYMYIRMKKNPLVYGISNEERMRDPSLYSKCEELVEDTARKLDAAHMVRYDVETGNLFPTDLGRVASHFYISFTTIEIVNERLTDSSDLKAILQIISMSSEFTSIKVRDEEIGELNDMKHNCCIVGGDLKLDDENTKTIILLQGYIAQWQPDQPTLFSDFNYISQNAGRITRALFEICVQRGWASTAYLVLCLCKSVEKRLWFTEHPLLQVPIHRELLARIVVGMGWRHKRQKRNLSLDDLRDMDNDEINAYLDQKNIGGSVHKYVRMIPYYLVEGMLQPVTSTIIRVSVSITCDYDWSLKIHGPTDTVWVWIENPDSHVILYSEEFQMQYKKRFEEQRLEFAIPVFPPFPEYYTLRVSSDHWLGADVVTYLPLRGLRMPRDGKQQTPLLDLDPLPVTALKNKGYQSFYRFTHFNAVQTQVFFKSYHTDDNILMCAPTGSGKTVVAELAVMRLLEEHKGEKAVYIGPLKSLVREKLLDWKEKFERRLHRKVIELSGDSAPELGQVQRADIIVTTPEKWDGVSRQWQNREYVQKVGVIIIDEIHLLGADRGPIIEVIVSRVRFMEERLKHHIRIVGLSTALANAKDLGDWLGIHDCGLYNFSHSVRPVQLQVHISGYPGKHYCPRMATMNKPAYTAIRQYSPTKPVIVFVSSRRQTRLTAFGLINYAAFDNPFQWLHMDAAEMQALLEMVKDATLKETLPFGVGIHHAGMNATDRAIVERLFLQEKIQVLCSTSTLAWGVNLPAYLVVVKGTEFHDATTCRWVDYPITDVLQMMGRAGRPQFDTEGVACVLVHDVKKNYYKKFLYEPFPVESSLHKQLPDNFNAEIDAGNLKSVRDVLDYLSWTFFYRRLMNNPSYYGLNSDKLEDFQAFLLNLILSVLEELQQCKCIELTDNQLIKPLPLGHIASFYYISHKTVRFFSDELFTMETVPELLTLIARAAEYDPAPLRHNEDNEVEEFARNLYWPVEEGMTFQDAHTKVFVLLQAFMLRLPLPVTDFVNDQNSIMDNSIRLINALIDIASFLRLWNQFRLLLECMPYLIQAFMPYDSELLQLDGVHPGIAKRLRQEGVTTLRKLREDDNIEEVVKTCRIEAEAARKIVKAYRDLPELVMDVVVMDENKVVDPKSLLLLSNREYTLHVTLRLKKPVPQRVNAPRFKKPKNYSYFVVVENQRGEVLAWKRTSVIRSSTAKLSVTLSNAGEDTLSVRVVCDSVKGIDVAQTLHVTVTGNEEELKSAEMQGVDVKDAVDDKLDEEQFDDDDIEYDEYLAE</sequence>
<dbReference type="SUPFAM" id="SSF81296">
    <property type="entry name" value="E set domains"/>
    <property type="match status" value="1"/>
</dbReference>
<dbReference type="InterPro" id="IPR014001">
    <property type="entry name" value="Helicase_ATP-bd"/>
</dbReference>
<dbReference type="SMART" id="SM00973">
    <property type="entry name" value="Sec63"/>
    <property type="match status" value="2"/>
</dbReference>
<accession>A0A196SGA9</accession>
<dbReference type="Pfam" id="PF00270">
    <property type="entry name" value="DEAD"/>
    <property type="match status" value="2"/>
</dbReference>
<dbReference type="OrthoDB" id="5575at2759"/>
<reference evidence="8 9" key="1">
    <citation type="submission" date="2016-05" db="EMBL/GenBank/DDBJ databases">
        <title>Nuclear genome of Blastocystis sp. subtype 1 NandII.</title>
        <authorList>
            <person name="Gentekaki E."/>
            <person name="Curtis B."/>
            <person name="Stairs C."/>
            <person name="Eme L."/>
            <person name="Herman E."/>
            <person name="Klimes V."/>
            <person name="Arias M.C."/>
            <person name="Elias M."/>
            <person name="Hilliou F."/>
            <person name="Klute M."/>
            <person name="Malik S.-B."/>
            <person name="Pightling A."/>
            <person name="Rachubinski R."/>
            <person name="Salas D."/>
            <person name="Schlacht A."/>
            <person name="Suga H."/>
            <person name="Archibald J."/>
            <person name="Ball S.G."/>
            <person name="Clark G."/>
            <person name="Dacks J."/>
            <person name="Van Der Giezen M."/>
            <person name="Tsaousis A."/>
            <person name="Roger A."/>
        </authorList>
    </citation>
    <scope>NUCLEOTIDE SEQUENCE [LARGE SCALE GENOMIC DNA]</scope>
    <source>
        <strain evidence="9">ATCC 50177 / NandII</strain>
    </source>
</reference>
<evidence type="ECO:0000256" key="5">
    <source>
        <dbReference type="SAM" id="MobiDB-lite"/>
    </source>
</evidence>
<keyword evidence="9" id="KW-1185">Reference proteome</keyword>
<keyword evidence="4" id="KW-0067">ATP-binding</keyword>
<dbReference type="PROSITE" id="PS51194">
    <property type="entry name" value="HELICASE_CTER"/>
    <property type="match status" value="2"/>
</dbReference>
<dbReference type="InterPro" id="IPR057842">
    <property type="entry name" value="WH_MER3"/>
</dbReference>
<dbReference type="PROSITE" id="PS51192">
    <property type="entry name" value="HELICASE_ATP_BIND_1"/>
    <property type="match status" value="2"/>
</dbReference>
<dbReference type="PANTHER" id="PTHR47961">
    <property type="entry name" value="DNA POLYMERASE THETA, PUTATIVE (AFU_ORTHOLOGUE AFUA_1G05260)-RELATED"/>
    <property type="match status" value="1"/>
</dbReference>
<dbReference type="Gene3D" id="2.60.40.150">
    <property type="entry name" value="C2 domain"/>
    <property type="match status" value="2"/>
</dbReference>
<keyword evidence="2" id="KW-0378">Hydrolase</keyword>
<dbReference type="FunFam" id="1.10.10.10:FF:000012">
    <property type="entry name" value="U5 small nuclear ribonucleoprotein helicase"/>
    <property type="match status" value="1"/>
</dbReference>
<dbReference type="InterPro" id="IPR003593">
    <property type="entry name" value="AAA+_ATPase"/>
</dbReference>
<dbReference type="GO" id="GO:0003676">
    <property type="term" value="F:nucleic acid binding"/>
    <property type="evidence" value="ECO:0007669"/>
    <property type="project" value="InterPro"/>
</dbReference>
<evidence type="ECO:0000256" key="2">
    <source>
        <dbReference type="ARBA" id="ARBA00022801"/>
    </source>
</evidence>
<evidence type="ECO:0000256" key="4">
    <source>
        <dbReference type="ARBA" id="ARBA00022840"/>
    </source>
</evidence>
<evidence type="ECO:0000256" key="3">
    <source>
        <dbReference type="ARBA" id="ARBA00022806"/>
    </source>
</evidence>
<feature type="domain" description="Helicase ATP-binding" evidence="6">
    <location>
        <begin position="1266"/>
        <end position="1441"/>
    </location>
</feature>
<dbReference type="STRING" id="478820.A0A196SGA9"/>
<comment type="caution">
    <text evidence="8">The sequence shown here is derived from an EMBL/GenBank/DDBJ whole genome shotgun (WGS) entry which is preliminary data.</text>
</comment>
<feature type="domain" description="Helicase C-terminal" evidence="7">
    <location>
        <begin position="1478"/>
        <end position="1668"/>
    </location>
</feature>
<dbReference type="FunFam" id="3.40.50.300:FF:000231">
    <property type="entry name" value="Activating signal cointegrator 1 complex subunit 3"/>
    <property type="match status" value="1"/>
</dbReference>
<keyword evidence="3" id="KW-0347">Helicase</keyword>
<dbReference type="Pfam" id="PF00271">
    <property type="entry name" value="Helicase_C"/>
    <property type="match status" value="2"/>
</dbReference>
<dbReference type="FunFam" id="3.40.50.300:FF:000102">
    <property type="entry name" value="RNA helicase, activating signal cointegrator 1"/>
    <property type="match status" value="1"/>
</dbReference>
<dbReference type="Gene3D" id="3.40.50.300">
    <property type="entry name" value="P-loop containing nucleotide triphosphate hydrolases"/>
    <property type="match status" value="4"/>
</dbReference>
<feature type="region of interest" description="Disordered" evidence="5">
    <location>
        <begin position="179"/>
        <end position="200"/>
    </location>
</feature>
<dbReference type="Pfam" id="PF23445">
    <property type="entry name" value="WHD_SNRNP200"/>
    <property type="match status" value="2"/>
</dbReference>
<dbReference type="CDD" id="cd18795">
    <property type="entry name" value="SF2_C_Ski2"/>
    <property type="match status" value="2"/>
</dbReference>
<dbReference type="InterPro" id="IPR027417">
    <property type="entry name" value="P-loop_NTPase"/>
</dbReference>
<dbReference type="InterPro" id="IPR050474">
    <property type="entry name" value="Hel308_SKI2-like"/>
</dbReference>
<dbReference type="SUPFAM" id="SSF158702">
    <property type="entry name" value="Sec63 N-terminal domain-like"/>
    <property type="match status" value="2"/>
</dbReference>
<dbReference type="GO" id="GO:0016787">
    <property type="term" value="F:hydrolase activity"/>
    <property type="evidence" value="ECO:0007669"/>
    <property type="project" value="UniProtKB-KW"/>
</dbReference>
<dbReference type="Gene3D" id="1.10.150.20">
    <property type="entry name" value="5' to 3' exonuclease, C-terminal subdomain"/>
    <property type="match status" value="1"/>
</dbReference>
<dbReference type="InterPro" id="IPR011545">
    <property type="entry name" value="DEAD/DEAH_box_helicase_dom"/>
</dbReference>
<dbReference type="FunFam" id="1.10.10.10:FF:000024">
    <property type="entry name" value="U5 small nuclear ribonucleoprotein helicase"/>
    <property type="match status" value="1"/>
</dbReference>
<dbReference type="Gene3D" id="1.10.10.10">
    <property type="entry name" value="Winged helix-like DNA-binding domain superfamily/Winged helix DNA-binding domain"/>
    <property type="match status" value="2"/>
</dbReference>
<evidence type="ECO:0000259" key="7">
    <source>
        <dbReference type="PROSITE" id="PS51194"/>
    </source>
</evidence>
<dbReference type="SUPFAM" id="SSF46785">
    <property type="entry name" value="Winged helix' DNA-binding domain"/>
    <property type="match status" value="2"/>
</dbReference>
<dbReference type="Pfam" id="PF02889">
    <property type="entry name" value="Sec63"/>
    <property type="match status" value="2"/>
</dbReference>
<dbReference type="GO" id="GO:0004386">
    <property type="term" value="F:helicase activity"/>
    <property type="evidence" value="ECO:0007669"/>
    <property type="project" value="UniProtKB-KW"/>
</dbReference>
<dbReference type="InterPro" id="IPR001650">
    <property type="entry name" value="Helicase_C-like"/>
</dbReference>
<dbReference type="SUPFAM" id="SSF52540">
    <property type="entry name" value="P-loop containing nucleoside triphosphate hydrolases"/>
    <property type="match status" value="3"/>
</dbReference>
<dbReference type="EMBL" id="LXWW01000149">
    <property type="protein sequence ID" value="OAO15356.1"/>
    <property type="molecule type" value="Genomic_DNA"/>
</dbReference>
<protein>
    <submittedName>
        <fullName evidence="8">Activating signal cointegrator 1 complex subunit 3</fullName>
    </submittedName>
</protein>
<organism evidence="8 9">
    <name type="scientific">Blastocystis sp. subtype 1 (strain ATCC 50177 / NandII)</name>
    <dbReference type="NCBI Taxonomy" id="478820"/>
    <lineage>
        <taxon>Eukaryota</taxon>
        <taxon>Sar</taxon>
        <taxon>Stramenopiles</taxon>
        <taxon>Bigyra</taxon>
        <taxon>Opalozoa</taxon>
        <taxon>Opalinata</taxon>
        <taxon>Blastocystidae</taxon>
        <taxon>Blastocystis</taxon>
    </lineage>
</organism>
<evidence type="ECO:0000313" key="8">
    <source>
        <dbReference type="EMBL" id="OAO15356.1"/>
    </source>
</evidence>
<dbReference type="Gene3D" id="1.10.3380.10">
    <property type="entry name" value="Sec63 N-terminal domain-like domain"/>
    <property type="match status" value="2"/>
</dbReference>
<dbReference type="PIRSF" id="PIRSF039073">
    <property type="entry name" value="BRR2"/>
    <property type="match status" value="1"/>
</dbReference>
<gene>
    <name evidence="8" type="ORF">AV274_2944</name>
</gene>
<keyword evidence="1" id="KW-0547">Nucleotide-binding</keyword>
<evidence type="ECO:0000259" key="6">
    <source>
        <dbReference type="PROSITE" id="PS51192"/>
    </source>
</evidence>
<dbReference type="FunFam" id="3.40.50.300:FF:000254">
    <property type="entry name" value="U5 small nuclear ribonucleoprotein helicase"/>
    <property type="match status" value="1"/>
</dbReference>
<dbReference type="PANTHER" id="PTHR47961:SF13">
    <property type="entry name" value="ACTIVATING SIGNAL COINTEGRATOR 1 COMPLEX SUBUNIT 3"/>
    <property type="match status" value="1"/>
</dbReference>
<feature type="domain" description="Helicase ATP-binding" evidence="6">
    <location>
        <begin position="407"/>
        <end position="590"/>
    </location>
</feature>
<dbReference type="InterPro" id="IPR036390">
    <property type="entry name" value="WH_DNA-bd_sf"/>
</dbReference>
<dbReference type="InterPro" id="IPR036388">
    <property type="entry name" value="WH-like_DNA-bd_sf"/>
</dbReference>
<feature type="domain" description="Helicase C-terminal" evidence="7">
    <location>
        <begin position="612"/>
        <end position="838"/>
    </location>
</feature>
<dbReference type="GO" id="GO:0005524">
    <property type="term" value="F:ATP binding"/>
    <property type="evidence" value="ECO:0007669"/>
    <property type="project" value="UniProtKB-KW"/>
</dbReference>
<dbReference type="InterPro" id="IPR004179">
    <property type="entry name" value="Sec63-dom"/>
</dbReference>
<proteinExistence type="predicted"/>
<evidence type="ECO:0000313" key="9">
    <source>
        <dbReference type="Proteomes" id="UP000078348"/>
    </source>
</evidence>
<dbReference type="SMART" id="SM00382">
    <property type="entry name" value="AAA"/>
    <property type="match status" value="2"/>
</dbReference>
<evidence type="ECO:0000256" key="1">
    <source>
        <dbReference type="ARBA" id="ARBA00022741"/>
    </source>
</evidence>
<dbReference type="Proteomes" id="UP000078348">
    <property type="component" value="Unassembled WGS sequence"/>
</dbReference>
<dbReference type="SMART" id="SM00490">
    <property type="entry name" value="HELICc"/>
    <property type="match status" value="2"/>
</dbReference>
<dbReference type="InterPro" id="IPR035892">
    <property type="entry name" value="C2_domain_sf"/>
</dbReference>
<dbReference type="FunFam" id="3.40.50.300:FF:000062">
    <property type="entry name" value="U5 small nuclear ribonucleoprotein helicase"/>
    <property type="match status" value="1"/>
</dbReference>